<feature type="transmembrane region" description="Helical" evidence="1">
    <location>
        <begin position="468"/>
        <end position="488"/>
    </location>
</feature>
<name>A0A1G2CHU7_9BACT</name>
<dbReference type="AlphaFoldDB" id="A0A1G2CHU7"/>
<evidence type="ECO:0000313" key="2">
    <source>
        <dbReference type="EMBL" id="OGZ00969.1"/>
    </source>
</evidence>
<feature type="transmembrane region" description="Helical" evidence="1">
    <location>
        <begin position="12"/>
        <end position="44"/>
    </location>
</feature>
<protein>
    <submittedName>
        <fullName evidence="2">Uncharacterized protein</fullName>
    </submittedName>
</protein>
<keyword evidence="1" id="KW-1133">Transmembrane helix</keyword>
<keyword evidence="1" id="KW-0472">Membrane</keyword>
<accession>A0A1G2CHU7</accession>
<dbReference type="SUPFAM" id="SSF53448">
    <property type="entry name" value="Nucleotide-diphospho-sugar transferases"/>
    <property type="match status" value="1"/>
</dbReference>
<organism evidence="2 3">
    <name type="scientific">Candidatus Liptonbacteria bacterium RIFCSPLOWO2_01_FULL_45_15</name>
    <dbReference type="NCBI Taxonomy" id="1798649"/>
    <lineage>
        <taxon>Bacteria</taxon>
        <taxon>Candidatus Liptoniibacteriota</taxon>
    </lineage>
</organism>
<dbReference type="InterPro" id="IPR029044">
    <property type="entry name" value="Nucleotide-diphossugar_trans"/>
</dbReference>
<dbReference type="Gene3D" id="3.90.550.10">
    <property type="entry name" value="Spore Coat Polysaccharide Biosynthesis Protein SpsA, Chain A"/>
    <property type="match status" value="1"/>
</dbReference>
<gene>
    <name evidence="2" type="ORF">A3B13_02630</name>
</gene>
<evidence type="ECO:0000313" key="3">
    <source>
        <dbReference type="Proteomes" id="UP000176287"/>
    </source>
</evidence>
<keyword evidence="1" id="KW-0812">Transmembrane</keyword>
<feature type="transmembrane region" description="Helical" evidence="1">
    <location>
        <begin position="431"/>
        <end position="448"/>
    </location>
</feature>
<feature type="transmembrane region" description="Helical" evidence="1">
    <location>
        <begin position="500"/>
        <end position="523"/>
    </location>
</feature>
<dbReference type="PANTHER" id="PTHR36851">
    <property type="entry name" value="UNNAMED PRODUCT"/>
    <property type="match status" value="1"/>
</dbReference>
<reference evidence="2 3" key="1">
    <citation type="journal article" date="2016" name="Nat. Commun.">
        <title>Thousands of microbial genomes shed light on interconnected biogeochemical processes in an aquifer system.</title>
        <authorList>
            <person name="Anantharaman K."/>
            <person name="Brown C.T."/>
            <person name="Hug L.A."/>
            <person name="Sharon I."/>
            <person name="Castelle C.J."/>
            <person name="Probst A.J."/>
            <person name="Thomas B.C."/>
            <person name="Singh A."/>
            <person name="Wilkins M.J."/>
            <person name="Karaoz U."/>
            <person name="Brodie E.L."/>
            <person name="Williams K.H."/>
            <person name="Hubbard S.S."/>
            <person name="Banfield J.F."/>
        </authorList>
    </citation>
    <scope>NUCLEOTIDE SEQUENCE [LARGE SCALE GENOMIC DNA]</scope>
</reference>
<comment type="caution">
    <text evidence="2">The sequence shown here is derived from an EMBL/GenBank/DDBJ whole genome shotgun (WGS) entry which is preliminary data.</text>
</comment>
<proteinExistence type="predicted"/>
<dbReference type="Proteomes" id="UP000176287">
    <property type="component" value="Unassembled WGS sequence"/>
</dbReference>
<sequence>MHRFFEFLPGTLSWLTLILMVLLSWLSPVFIAVFIILFDIYWLLKTIYLSLHLRSTFSIMKKNLKVDWLGKLKELDSWRDIYHLVILPMYREPYEVVRESFESLAKGNYPLEKFIVVLAMEEAGGNEATETAKKIEAEFGSKFFRFIVTSHPAGLPGEIPGKGSNETWAAKEAKRLIIDPLLYNNNNYDYDGKDNKSLLSSLSSYDNVLVSVFDADTQIFPEYFGRLTCVFLKSGNRLRAIYQPVPLFVNNVYQAPALARVISFSSTFWQMMQQSRPERLTSFSSQSIPFPALLDIGYWHTDVVSEDSRSFWQCYLHYHGDFRVEPLFYPVSMDANAAPTFWGTLKNNYRQHRRWAWGCENIPYLMCGRRKPADLNSRLSTNNESIANERIRKFAKNSLLDDDEGLLYDKKIPLLKKWYWSFNSIEGFHSWATNALLIFALGWLPVVLGGKHFNVSLLSYSLPSITRFIVEISMIGVASAAFFSILLLPPRPEPIKWYEYILYALQWIFLPVTLIIFGCIPALEAQTRMMLGGKWRLGFWPTPKTRI</sequence>
<evidence type="ECO:0000256" key="1">
    <source>
        <dbReference type="SAM" id="Phobius"/>
    </source>
</evidence>
<dbReference type="PANTHER" id="PTHR36851:SF1">
    <property type="entry name" value="GLYCO_TRANS_2-LIKE DOMAIN-CONTAINING PROTEIN"/>
    <property type="match status" value="1"/>
</dbReference>
<dbReference type="STRING" id="1798649.A3B13_02630"/>
<dbReference type="EMBL" id="MHKZ01000009">
    <property type="protein sequence ID" value="OGZ00969.1"/>
    <property type="molecule type" value="Genomic_DNA"/>
</dbReference>